<dbReference type="EMBL" id="DSVQ01000018">
    <property type="protein sequence ID" value="HGT40697.1"/>
    <property type="molecule type" value="Genomic_DNA"/>
</dbReference>
<name>A0A7C4LQ72_9PLAN</name>
<feature type="domain" description="Putative zinc-finger" evidence="2">
    <location>
        <begin position="10"/>
        <end position="30"/>
    </location>
</feature>
<feature type="region of interest" description="Disordered" evidence="1">
    <location>
        <begin position="470"/>
        <end position="499"/>
    </location>
</feature>
<protein>
    <recommendedName>
        <fullName evidence="2">Putative zinc-finger domain-containing protein</fullName>
    </recommendedName>
</protein>
<feature type="region of interest" description="Disordered" evidence="1">
    <location>
        <begin position="580"/>
        <end position="601"/>
    </location>
</feature>
<feature type="region of interest" description="Disordered" evidence="1">
    <location>
        <begin position="196"/>
        <end position="239"/>
    </location>
</feature>
<gene>
    <name evidence="3" type="ORF">ENS64_15745</name>
</gene>
<organism evidence="3">
    <name type="scientific">Schlesneria paludicola</name>
    <dbReference type="NCBI Taxonomy" id="360056"/>
    <lineage>
        <taxon>Bacteria</taxon>
        <taxon>Pseudomonadati</taxon>
        <taxon>Planctomycetota</taxon>
        <taxon>Planctomycetia</taxon>
        <taxon>Planctomycetales</taxon>
        <taxon>Planctomycetaceae</taxon>
        <taxon>Schlesneria</taxon>
    </lineage>
</organism>
<evidence type="ECO:0000259" key="2">
    <source>
        <dbReference type="Pfam" id="PF13490"/>
    </source>
</evidence>
<dbReference type="AlphaFoldDB" id="A0A7C4LQ72"/>
<feature type="region of interest" description="Disordered" evidence="1">
    <location>
        <begin position="313"/>
        <end position="337"/>
    </location>
</feature>
<evidence type="ECO:0000313" key="3">
    <source>
        <dbReference type="EMBL" id="HGT40697.1"/>
    </source>
</evidence>
<evidence type="ECO:0000256" key="1">
    <source>
        <dbReference type="SAM" id="MobiDB-lite"/>
    </source>
</evidence>
<comment type="caution">
    <text evidence="3">The sequence shown here is derived from an EMBL/GenBank/DDBJ whole genome shotgun (WGS) entry which is preliminary data.</text>
</comment>
<dbReference type="InterPro" id="IPR027383">
    <property type="entry name" value="Znf_put"/>
</dbReference>
<dbReference type="Pfam" id="PF13490">
    <property type="entry name" value="zf-HC2"/>
    <property type="match status" value="1"/>
</dbReference>
<accession>A0A7C4LQ72</accession>
<feature type="compositionally biased region" description="Low complexity" evidence="1">
    <location>
        <begin position="580"/>
        <end position="590"/>
    </location>
</feature>
<proteinExistence type="predicted"/>
<sequence length="601" mass="62976">MTAARPDPSELLSAYFDGEVTPEERARVEQLRRDSATLDAELQALAELSQLVKSVPRAPAPPEIFATVMQVVERQTLLAPAPVQRSRGRLPIPWVRETVVFLTGVAATLLASFAWSGRFSATSREFGLLPGSVHSPSAEGAIPFAAPSAADRLAETVEKSSSVVEPGLPQGDGLQSASLAIRGAAAGAPAGVAGEASHVRAAQSPGLAVSATSRPVHRAEPESQPPGPKASDGQPVAEAAGTVTTPSVVDAKQAADAAVSTASVPFRDALELFAADPARGEQWIVNVDLYAADAERAADQLQQSLLENNVPPLPALATAQDRRRKDETTVAENAAAAAAASPEAASALANENPAVYVEAPAELVTLSLEQLAQRRELLGVRLRPPLELPPNVTIRKAVAREGQPGSGGNRSEGAIDVEQLILLYNHAVAARDVLDDEWHQLTDFAPADALLVQNAPAAAEEAQRASEVERRQAALPQRGVGSRKAVRGPTGQESIPNTGVQSALPPTESMGYNQLFKLPLATAAERSKLRAKEPPSTAWGERFSGAPQSLSDEARLRQNRFEAPLPGHVRVLFVIRETATDSAPPTTAPASPLPAGPAAPR</sequence>
<reference evidence="3" key="1">
    <citation type="journal article" date="2020" name="mSystems">
        <title>Genome- and Community-Level Interaction Insights into Carbon Utilization and Element Cycling Functions of Hydrothermarchaeota in Hydrothermal Sediment.</title>
        <authorList>
            <person name="Zhou Z."/>
            <person name="Liu Y."/>
            <person name="Xu W."/>
            <person name="Pan J."/>
            <person name="Luo Z.H."/>
            <person name="Li M."/>
        </authorList>
    </citation>
    <scope>NUCLEOTIDE SEQUENCE [LARGE SCALE GENOMIC DNA]</scope>
    <source>
        <strain evidence="3">SpSt-508</strain>
    </source>
</reference>
<feature type="compositionally biased region" description="Pro residues" evidence="1">
    <location>
        <begin position="591"/>
        <end position="601"/>
    </location>
</feature>